<dbReference type="EMBL" id="MT142221">
    <property type="protein sequence ID" value="QJA76374.1"/>
    <property type="molecule type" value="Genomic_DNA"/>
</dbReference>
<proteinExistence type="predicted"/>
<reference evidence="1" key="1">
    <citation type="submission" date="2020-03" db="EMBL/GenBank/DDBJ databases">
        <title>The deep terrestrial virosphere.</title>
        <authorList>
            <person name="Holmfeldt K."/>
            <person name="Nilsson E."/>
            <person name="Simone D."/>
            <person name="Lopez-Fernandez M."/>
            <person name="Wu X."/>
            <person name="de Brujin I."/>
            <person name="Lundin D."/>
            <person name="Andersson A."/>
            <person name="Bertilsson S."/>
            <person name="Dopson M."/>
        </authorList>
    </citation>
    <scope>NUCLEOTIDE SEQUENCE</scope>
    <source>
        <strain evidence="1">MM415A01525</strain>
    </source>
</reference>
<evidence type="ECO:0000313" key="1">
    <source>
        <dbReference type="EMBL" id="QJA76374.1"/>
    </source>
</evidence>
<sequence>MAKIQINMVPITGKDISFAGMRALLKQKNGPAIFQEKFNAGIDSGKLRAADIKDWKTLYSMCGDKRVNVEMPDAAGNMRAITTPMFPVLTGQLLVAAMNDRFADDKMETIGQKLVTDFEDNKKITTIADIHDVDKNIEEVKEGDDFPEIGTSEESVQIGHKRNGRVVKITAEAIEENDANDIVTRINTLPEIAEDIIEELTLKRVTDYYGSRSGSTGPYVYKPDGTGTAIYSATANTPGTRAPSGTRKNSNAFVNATNLDAADLVLRVMLNGSGKKMFIPQSRIQVVVPYQVLRKALTVLASPLLPGSVNEHNNWGKEGRFFILPENIISSPKLDDLSTSAWYYGDFKRQYRRKWKLRMEFVSLGMETQAYLSSRIAAQFRVAFDCEIGAVDYNRVVQNLSATTAPYDE</sequence>
<gene>
    <name evidence="1" type="ORF">MM415A01525_0006</name>
</gene>
<accession>A0A6M3K2N3</accession>
<dbReference type="Pfam" id="PF25209">
    <property type="entry name" value="Phage_capsid_4"/>
    <property type="match status" value="1"/>
</dbReference>
<protein>
    <recommendedName>
        <fullName evidence="2">Capsid protein</fullName>
    </recommendedName>
</protein>
<organism evidence="1">
    <name type="scientific">viral metagenome</name>
    <dbReference type="NCBI Taxonomy" id="1070528"/>
    <lineage>
        <taxon>unclassified sequences</taxon>
        <taxon>metagenomes</taxon>
        <taxon>organismal metagenomes</taxon>
    </lineage>
</organism>
<dbReference type="AlphaFoldDB" id="A0A6M3K2N3"/>
<evidence type="ECO:0008006" key="2">
    <source>
        <dbReference type="Google" id="ProtNLM"/>
    </source>
</evidence>
<name>A0A6M3K2N3_9ZZZZ</name>